<keyword evidence="2" id="KW-0732">Signal</keyword>
<gene>
    <name evidence="3" type="ORF">IHE55_09905</name>
</gene>
<sequence length="222" mass="21448">MRSLRTTVRAVAVAVAVTAGAWATAAVPAAADGTGDGSAGGHGRLRVAPAPVGAGGLVWLTVSGCRDGAATATSTAFAATARLTPSGRAPGELTGPARIGRDPAEGTHIVYAACGVKEPGRAGVRVVARAPLTVAADAAAPEPGGHPPGRTGPPPAPPWTVPAPVDPVRAGGGGAARRAEEESIGPAEAYGLALAGGAALVVGARAVRRGRAGRAARSRPGD</sequence>
<protein>
    <recommendedName>
        <fullName evidence="5">Serine/threonine protein kinase</fullName>
    </recommendedName>
</protein>
<evidence type="ECO:0000313" key="3">
    <source>
        <dbReference type="EMBL" id="MBH5335093.1"/>
    </source>
</evidence>
<evidence type="ECO:0000313" key="4">
    <source>
        <dbReference type="Proteomes" id="UP000807371"/>
    </source>
</evidence>
<keyword evidence="4" id="KW-1185">Reference proteome</keyword>
<evidence type="ECO:0000256" key="2">
    <source>
        <dbReference type="SAM" id="SignalP"/>
    </source>
</evidence>
<comment type="caution">
    <text evidence="3">The sequence shown here is derived from an EMBL/GenBank/DDBJ whole genome shotgun (WGS) entry which is preliminary data.</text>
</comment>
<feature type="compositionally biased region" description="Pro residues" evidence="1">
    <location>
        <begin position="144"/>
        <end position="159"/>
    </location>
</feature>
<feature type="region of interest" description="Disordered" evidence="1">
    <location>
        <begin position="138"/>
        <end position="159"/>
    </location>
</feature>
<feature type="chain" id="PRO_5046149658" description="Serine/threonine protein kinase" evidence="2">
    <location>
        <begin position="26"/>
        <end position="222"/>
    </location>
</feature>
<dbReference type="EMBL" id="JACYXC010000001">
    <property type="protein sequence ID" value="MBH5335093.1"/>
    <property type="molecule type" value="Genomic_DNA"/>
</dbReference>
<evidence type="ECO:0000256" key="1">
    <source>
        <dbReference type="SAM" id="MobiDB-lite"/>
    </source>
</evidence>
<feature type="signal peptide" evidence="2">
    <location>
        <begin position="1"/>
        <end position="25"/>
    </location>
</feature>
<dbReference type="Proteomes" id="UP000807371">
    <property type="component" value="Unassembled WGS sequence"/>
</dbReference>
<organism evidence="3 4">
    <name type="scientific">Streptomyces pactum</name>
    <dbReference type="NCBI Taxonomy" id="68249"/>
    <lineage>
        <taxon>Bacteria</taxon>
        <taxon>Bacillati</taxon>
        <taxon>Actinomycetota</taxon>
        <taxon>Actinomycetes</taxon>
        <taxon>Kitasatosporales</taxon>
        <taxon>Streptomycetaceae</taxon>
        <taxon>Streptomyces</taxon>
    </lineage>
</organism>
<dbReference type="RefSeq" id="WP_197988697.1">
    <property type="nucleotide sequence ID" value="NZ_JACYXC010000001.1"/>
</dbReference>
<name>A0ABS0NIR0_9ACTN</name>
<evidence type="ECO:0008006" key="5">
    <source>
        <dbReference type="Google" id="ProtNLM"/>
    </source>
</evidence>
<proteinExistence type="predicted"/>
<reference evidence="3 4" key="1">
    <citation type="submission" date="2020-09" db="EMBL/GenBank/DDBJ databases">
        <title>Biosynthesis of the nuclear factor of activated T cells inhibitor NFAT-133 and its congeners in Streptomyces pactum.</title>
        <authorList>
            <person name="Zhou W."/>
            <person name="Posri P."/>
            <person name="Abugrain M.E."/>
            <person name="Weisberg A.J."/>
            <person name="Chang J.H."/>
            <person name="Mahmud T."/>
        </authorList>
    </citation>
    <scope>NUCLEOTIDE SEQUENCE [LARGE SCALE GENOMIC DNA]</scope>
    <source>
        <strain evidence="3 4">ATCC 27456</strain>
    </source>
</reference>
<feature type="region of interest" description="Disordered" evidence="1">
    <location>
        <begin position="83"/>
        <end position="102"/>
    </location>
</feature>
<accession>A0ABS0NIR0</accession>